<gene>
    <name evidence="2" type="ORF">TSOC_014073</name>
</gene>
<feature type="chain" id="PRO_5014423166" evidence="1">
    <location>
        <begin position="19"/>
        <end position="262"/>
    </location>
</feature>
<dbReference type="AlphaFoldDB" id="A0A2J7ZIN1"/>
<proteinExistence type="predicted"/>
<dbReference type="OrthoDB" id="5986190at2759"/>
<dbReference type="Gene3D" id="1.25.40.10">
    <property type="entry name" value="Tetratricopeptide repeat domain"/>
    <property type="match status" value="2"/>
</dbReference>
<feature type="non-terminal residue" evidence="2">
    <location>
        <position position="1"/>
    </location>
</feature>
<feature type="non-terminal residue" evidence="2">
    <location>
        <position position="262"/>
    </location>
</feature>
<reference evidence="2 3" key="1">
    <citation type="journal article" date="2017" name="Mol. Biol. Evol.">
        <title>The 4-celled Tetrabaena socialis nuclear genome reveals the essential components for genetic control of cell number at the origin of multicellularity in the volvocine lineage.</title>
        <authorList>
            <person name="Featherston J."/>
            <person name="Arakaki Y."/>
            <person name="Hanschen E.R."/>
            <person name="Ferris P.J."/>
            <person name="Michod R.E."/>
            <person name="Olson B.J.S.C."/>
            <person name="Nozaki H."/>
            <person name="Durand P.M."/>
        </authorList>
    </citation>
    <scope>NUCLEOTIDE SEQUENCE [LARGE SCALE GENOMIC DNA]</scope>
    <source>
        <strain evidence="2 3">NIES-571</strain>
    </source>
</reference>
<keyword evidence="1" id="KW-0732">Signal</keyword>
<accession>A0A2J7ZIN1</accession>
<dbReference type="PANTHER" id="PTHR46082">
    <property type="entry name" value="ATP/GTP-BINDING PROTEIN-RELATED"/>
    <property type="match status" value="1"/>
</dbReference>
<sequence length="262" mass="26772">TVMHSLVRAVVVSALAPALDLTVRPAAEDRVAAVLLASAAGWAKAYGSREGGSSVLAAARASQPEFAELLSLLSRMGPRQNTGGGAPPPIGRHPTAEPLLRQALDLRMKTGGEANIATAAARMALADCLAAQQDAAGAEQHYRAAHVAMVPLAAGAEKDAEKEMAVAAAAHGLGATLAAQQRSAEAEPLLKDALETRRRLLGPEHKDTGATLAALANCLGDLARYGEAEALFRADLEAATKAQGPMHPDTATAMSALAGCLQ</sequence>
<dbReference type="PANTHER" id="PTHR46082:SF6">
    <property type="entry name" value="AAA+ ATPASE DOMAIN-CONTAINING PROTEIN-RELATED"/>
    <property type="match status" value="1"/>
</dbReference>
<comment type="caution">
    <text evidence="2">The sequence shown here is derived from an EMBL/GenBank/DDBJ whole genome shotgun (WGS) entry which is preliminary data.</text>
</comment>
<keyword evidence="3" id="KW-1185">Reference proteome</keyword>
<dbReference type="EMBL" id="PGGS01001692">
    <property type="protein sequence ID" value="PNH00118.1"/>
    <property type="molecule type" value="Genomic_DNA"/>
</dbReference>
<evidence type="ECO:0000313" key="3">
    <source>
        <dbReference type="Proteomes" id="UP000236333"/>
    </source>
</evidence>
<organism evidence="2 3">
    <name type="scientific">Tetrabaena socialis</name>
    <dbReference type="NCBI Taxonomy" id="47790"/>
    <lineage>
        <taxon>Eukaryota</taxon>
        <taxon>Viridiplantae</taxon>
        <taxon>Chlorophyta</taxon>
        <taxon>core chlorophytes</taxon>
        <taxon>Chlorophyceae</taxon>
        <taxon>CS clade</taxon>
        <taxon>Chlamydomonadales</taxon>
        <taxon>Tetrabaenaceae</taxon>
        <taxon>Tetrabaena</taxon>
    </lineage>
</organism>
<protein>
    <submittedName>
        <fullName evidence="2">Kinesin light chain</fullName>
    </submittedName>
</protein>
<name>A0A2J7ZIN1_9CHLO</name>
<evidence type="ECO:0000313" key="2">
    <source>
        <dbReference type="EMBL" id="PNH00118.1"/>
    </source>
</evidence>
<dbReference type="InterPro" id="IPR053137">
    <property type="entry name" value="NLR-like"/>
</dbReference>
<dbReference type="Proteomes" id="UP000236333">
    <property type="component" value="Unassembled WGS sequence"/>
</dbReference>
<dbReference type="Pfam" id="PF13424">
    <property type="entry name" value="TPR_12"/>
    <property type="match status" value="1"/>
</dbReference>
<feature type="signal peptide" evidence="1">
    <location>
        <begin position="1"/>
        <end position="18"/>
    </location>
</feature>
<evidence type="ECO:0000256" key="1">
    <source>
        <dbReference type="SAM" id="SignalP"/>
    </source>
</evidence>
<dbReference type="SUPFAM" id="SSF48452">
    <property type="entry name" value="TPR-like"/>
    <property type="match status" value="1"/>
</dbReference>
<dbReference type="InterPro" id="IPR011990">
    <property type="entry name" value="TPR-like_helical_dom_sf"/>
</dbReference>